<accession>A0A9Q4B230</accession>
<keyword evidence="3" id="KW-1185">Reference proteome</keyword>
<sequence>MCGTCFGKGRQYEIYGSVRVVKPCPNCTNEERENRKKESFKKLLENIERVNKKLKRMEGESSGIGREAERVI</sequence>
<keyword evidence="1" id="KW-0175">Coiled coil</keyword>
<dbReference type="EMBL" id="JABXYM010000001">
    <property type="protein sequence ID" value="MCR6096894.1"/>
    <property type="molecule type" value="Genomic_DNA"/>
</dbReference>
<name>A0A9Q4B230_SALAG</name>
<proteinExistence type="predicted"/>
<organism evidence="2 3">
    <name type="scientific">Salipaludibacillus agaradhaerens</name>
    <name type="common">Bacillus agaradhaerens</name>
    <dbReference type="NCBI Taxonomy" id="76935"/>
    <lineage>
        <taxon>Bacteria</taxon>
        <taxon>Bacillati</taxon>
        <taxon>Bacillota</taxon>
        <taxon>Bacilli</taxon>
        <taxon>Bacillales</taxon>
        <taxon>Bacillaceae</taxon>
    </lineage>
</organism>
<evidence type="ECO:0000313" key="3">
    <source>
        <dbReference type="Proteomes" id="UP001057753"/>
    </source>
</evidence>
<dbReference type="AlphaFoldDB" id="A0A9Q4B230"/>
<gene>
    <name evidence="2" type="ORF">HXA33_10030</name>
</gene>
<comment type="caution">
    <text evidence="2">The sequence shown here is derived from an EMBL/GenBank/DDBJ whole genome shotgun (WGS) entry which is preliminary data.</text>
</comment>
<protein>
    <submittedName>
        <fullName evidence="2">Uncharacterized protein</fullName>
    </submittedName>
</protein>
<dbReference type="Proteomes" id="UP001057753">
    <property type="component" value="Unassembled WGS sequence"/>
</dbReference>
<dbReference type="RefSeq" id="WP_257840089.1">
    <property type="nucleotide sequence ID" value="NZ_JABXYQ010000003.1"/>
</dbReference>
<evidence type="ECO:0000256" key="1">
    <source>
        <dbReference type="SAM" id="Coils"/>
    </source>
</evidence>
<evidence type="ECO:0000313" key="2">
    <source>
        <dbReference type="EMBL" id="MCR6096894.1"/>
    </source>
</evidence>
<reference evidence="2" key="1">
    <citation type="submission" date="2020-06" db="EMBL/GenBank/DDBJ databases">
        <title>Insight into the genomes of haloalkaliphilic bacilli from Kenyan soda lakes.</title>
        <authorList>
            <person name="Mwirichia R."/>
            <person name="Villamizar G.C."/>
            <person name="Poehlein A."/>
            <person name="Mugweru J."/>
            <person name="Kipnyargis A."/>
            <person name="Kiplimo D."/>
            <person name="Orwa P."/>
            <person name="Daniel R."/>
        </authorList>
    </citation>
    <scope>NUCLEOTIDE SEQUENCE</scope>
    <source>
        <strain evidence="2">B1096_S55</strain>
    </source>
</reference>
<feature type="coiled-coil region" evidence="1">
    <location>
        <begin position="30"/>
        <end position="60"/>
    </location>
</feature>